<evidence type="ECO:0000313" key="2">
    <source>
        <dbReference type="EMBL" id="EAT89928.1"/>
    </source>
</evidence>
<dbReference type="AlphaFoldDB" id="Q0UYG7"/>
<organism evidence="2 3">
    <name type="scientific">Phaeosphaeria nodorum (strain SN15 / ATCC MYA-4574 / FGSC 10173)</name>
    <name type="common">Glume blotch fungus</name>
    <name type="synonym">Parastagonospora nodorum</name>
    <dbReference type="NCBI Taxonomy" id="321614"/>
    <lineage>
        <taxon>Eukaryota</taxon>
        <taxon>Fungi</taxon>
        <taxon>Dikarya</taxon>
        <taxon>Ascomycota</taxon>
        <taxon>Pezizomycotina</taxon>
        <taxon>Dothideomycetes</taxon>
        <taxon>Pleosporomycetidae</taxon>
        <taxon>Pleosporales</taxon>
        <taxon>Pleosporineae</taxon>
        <taxon>Phaeosphaeriaceae</taxon>
        <taxon>Parastagonospora</taxon>
    </lineage>
</organism>
<sequence length="105" mass="11104">MVRVGSGNAHRLQKSTTLMATLLAVVPRQAVAVPVKPTCHAGALQAASGIPLHLQLHTQQQLPQYRLLQLTMYQPAAVISVEAAAETQTKNASSLEETILDAPAA</sequence>
<name>Q0UYG7_PHANO</name>
<reference evidence="3" key="1">
    <citation type="journal article" date="2007" name="Plant Cell">
        <title>Dothideomycete-plant interactions illuminated by genome sequencing and EST analysis of the wheat pathogen Stagonospora nodorum.</title>
        <authorList>
            <person name="Hane J.K."/>
            <person name="Lowe R.G."/>
            <person name="Solomon P.S."/>
            <person name="Tan K.C."/>
            <person name="Schoch C.L."/>
            <person name="Spatafora J.W."/>
            <person name="Crous P.W."/>
            <person name="Kodira C."/>
            <person name="Birren B.W."/>
            <person name="Galagan J.E."/>
            <person name="Torriani S.F."/>
            <person name="McDonald B.A."/>
            <person name="Oliver R.P."/>
        </authorList>
    </citation>
    <scope>NUCLEOTIDE SEQUENCE [LARGE SCALE GENOMIC DNA]</scope>
    <source>
        <strain evidence="3">SN15 / ATCC MYA-4574 / FGSC 10173</strain>
    </source>
</reference>
<dbReference type="KEGG" id="pno:SNOG_03197"/>
<dbReference type="RefSeq" id="XP_001793775.1">
    <property type="nucleotide sequence ID" value="XM_001793723.1"/>
</dbReference>
<evidence type="ECO:0000313" key="3">
    <source>
        <dbReference type="Proteomes" id="UP000001055"/>
    </source>
</evidence>
<accession>Q0UYG7</accession>
<gene>
    <name evidence="2" type="ORF">SNOG_03197</name>
</gene>
<proteinExistence type="predicted"/>
<dbReference type="Proteomes" id="UP000001055">
    <property type="component" value="Unassembled WGS sequence"/>
</dbReference>
<dbReference type="InParanoid" id="Q0UYG7"/>
<dbReference type="GeneID" id="5970632"/>
<evidence type="ECO:0000256" key="1">
    <source>
        <dbReference type="SAM" id="SignalP"/>
    </source>
</evidence>
<feature type="signal peptide" evidence="1">
    <location>
        <begin position="1"/>
        <end position="32"/>
    </location>
</feature>
<keyword evidence="1" id="KW-0732">Signal</keyword>
<dbReference type="EMBL" id="CH445328">
    <property type="protein sequence ID" value="EAT89928.1"/>
    <property type="molecule type" value="Genomic_DNA"/>
</dbReference>
<feature type="chain" id="PRO_5004178347" evidence="1">
    <location>
        <begin position="33"/>
        <end position="105"/>
    </location>
</feature>
<protein>
    <submittedName>
        <fullName evidence="2">Uncharacterized protein</fullName>
    </submittedName>
</protein>